<evidence type="ECO:0000256" key="1">
    <source>
        <dbReference type="ARBA" id="ARBA00001946"/>
    </source>
</evidence>
<name>A0AAE8VSV1_9ACTN</name>
<evidence type="ECO:0000313" key="6">
    <source>
        <dbReference type="EMBL" id="TQE15802.1"/>
    </source>
</evidence>
<dbReference type="AlphaFoldDB" id="A0AAE8VSV1"/>
<dbReference type="EMBL" id="SPAZ01000362">
    <property type="protein sequence ID" value="TQE15802.1"/>
    <property type="molecule type" value="Genomic_DNA"/>
</dbReference>
<dbReference type="Pfam" id="PF00293">
    <property type="entry name" value="NUDIX"/>
    <property type="match status" value="1"/>
</dbReference>
<dbReference type="GO" id="GO:0016787">
    <property type="term" value="F:hydrolase activity"/>
    <property type="evidence" value="ECO:0007669"/>
    <property type="project" value="UniProtKB-KW"/>
</dbReference>
<dbReference type="PANTHER" id="PTHR43046">
    <property type="entry name" value="GDP-MANNOSE MANNOSYL HYDROLASE"/>
    <property type="match status" value="1"/>
</dbReference>
<comment type="similarity">
    <text evidence="2 4">Belongs to the Nudix hydrolase family.</text>
</comment>
<evidence type="ECO:0000256" key="2">
    <source>
        <dbReference type="ARBA" id="ARBA00005582"/>
    </source>
</evidence>
<dbReference type="InterPro" id="IPR020476">
    <property type="entry name" value="Nudix_hydrolase"/>
</dbReference>
<evidence type="ECO:0000259" key="5">
    <source>
        <dbReference type="PROSITE" id="PS51462"/>
    </source>
</evidence>
<dbReference type="InterPro" id="IPR000086">
    <property type="entry name" value="NUDIX_hydrolase_dom"/>
</dbReference>
<dbReference type="CDD" id="cd02440">
    <property type="entry name" value="AdoMet_MTases"/>
    <property type="match status" value="1"/>
</dbReference>
<dbReference type="InterPro" id="IPR029063">
    <property type="entry name" value="SAM-dependent_MTases_sf"/>
</dbReference>
<keyword evidence="3 4" id="KW-0378">Hydrolase</keyword>
<dbReference type="InterPro" id="IPR015797">
    <property type="entry name" value="NUDIX_hydrolase-like_dom_sf"/>
</dbReference>
<evidence type="ECO:0000256" key="3">
    <source>
        <dbReference type="ARBA" id="ARBA00022801"/>
    </source>
</evidence>
<dbReference type="CDD" id="cd04678">
    <property type="entry name" value="NUDIX_MTH2_Nudt15"/>
    <property type="match status" value="1"/>
</dbReference>
<dbReference type="Gene3D" id="3.90.79.10">
    <property type="entry name" value="Nucleoside Triphosphate Pyrophosphohydrolase"/>
    <property type="match status" value="1"/>
</dbReference>
<dbReference type="PROSITE" id="PS00893">
    <property type="entry name" value="NUDIX_BOX"/>
    <property type="match status" value="1"/>
</dbReference>
<gene>
    <name evidence="6" type="ORF">Sipo8835_44375</name>
</gene>
<reference evidence="6 7" key="1">
    <citation type="submission" date="2019-03" db="EMBL/GenBank/DDBJ databases">
        <title>Comparative genomic analyses of the sweetpotato soil rot pathogen, Streptomyces ipomoeae.</title>
        <authorList>
            <person name="Ruschel Soares N."/>
            <person name="Badger J.H."/>
            <person name="Huguet-Tapia J.C."/>
            <person name="Clark C.A."/>
            <person name="Pettis G.S."/>
        </authorList>
    </citation>
    <scope>NUCLEOTIDE SEQUENCE [LARGE SCALE GENOMIC DNA]</scope>
    <source>
        <strain evidence="6 7">88-35</strain>
    </source>
</reference>
<evidence type="ECO:0000313" key="7">
    <source>
        <dbReference type="Proteomes" id="UP000318720"/>
    </source>
</evidence>
<dbReference type="Proteomes" id="UP000318720">
    <property type="component" value="Unassembled WGS sequence"/>
</dbReference>
<dbReference type="InterPro" id="IPR020084">
    <property type="entry name" value="NUDIX_hydrolase_CS"/>
</dbReference>
<comment type="caution">
    <text evidence="6">The sequence shown here is derived from an EMBL/GenBank/DDBJ whole genome shotgun (WGS) entry which is preliminary data.</text>
</comment>
<evidence type="ECO:0000256" key="4">
    <source>
        <dbReference type="RuleBase" id="RU003476"/>
    </source>
</evidence>
<proteinExistence type="inferred from homology"/>
<sequence length="362" mass="40494">MEDLTPRKWNEYYDSGQTFRHLGDTERRLLAKYAPALEGAIALDVGCGLGELACHLSDSGYRVDAIDYAWSALHLADQPSRQNGHINYQCLDIEQDSLDRLPHPAYDLITFRLSWAFIRDRTRVMNRLRERLRPGGTLCVITPVVSEVPENRRHIALDEEEIGWLCGGWRVAERHDADGLAFIVLRDPVPASVRYTSKGRPSPHALTGAGVVVTDPVGRILLGWSARRSVWELPGGKDEAGEDFVDAAVRELQEETGLKVDRADARLLALLKDSTHGITRMTAAVRITAYTGEPTVTEPHLIRRWEWHEVTDLPALAQPLFTPSAHVINTVWPGLLPDLPPVHRYPLVPADMIDDPQTRAVP</sequence>
<dbReference type="PRINTS" id="PR00502">
    <property type="entry name" value="NUDIXFAMILY"/>
</dbReference>
<dbReference type="SUPFAM" id="SSF55811">
    <property type="entry name" value="Nudix"/>
    <property type="match status" value="1"/>
</dbReference>
<protein>
    <submittedName>
        <fullName evidence="6">NUDIX domain-containing protein</fullName>
    </submittedName>
</protein>
<comment type="cofactor">
    <cofactor evidence="1">
        <name>Mg(2+)</name>
        <dbReference type="ChEBI" id="CHEBI:18420"/>
    </cofactor>
</comment>
<feature type="domain" description="Nudix hydrolase" evidence="5">
    <location>
        <begin position="202"/>
        <end position="335"/>
    </location>
</feature>
<dbReference type="Gene3D" id="3.40.50.150">
    <property type="entry name" value="Vaccinia Virus protein VP39"/>
    <property type="match status" value="1"/>
</dbReference>
<dbReference type="PANTHER" id="PTHR43046:SF14">
    <property type="entry name" value="MUTT_NUDIX FAMILY PROTEIN"/>
    <property type="match status" value="1"/>
</dbReference>
<dbReference type="InterPro" id="IPR013217">
    <property type="entry name" value="Methyltransf_12"/>
</dbReference>
<organism evidence="6 7">
    <name type="scientific">Streptomyces ipomoeae</name>
    <dbReference type="NCBI Taxonomy" id="103232"/>
    <lineage>
        <taxon>Bacteria</taxon>
        <taxon>Bacillati</taxon>
        <taxon>Actinomycetota</taxon>
        <taxon>Actinomycetes</taxon>
        <taxon>Kitasatosporales</taxon>
        <taxon>Streptomycetaceae</taxon>
        <taxon>Streptomyces</taxon>
    </lineage>
</organism>
<dbReference type="Pfam" id="PF08242">
    <property type="entry name" value="Methyltransf_12"/>
    <property type="match status" value="1"/>
</dbReference>
<dbReference type="PROSITE" id="PS51462">
    <property type="entry name" value="NUDIX"/>
    <property type="match status" value="1"/>
</dbReference>
<dbReference type="RefSeq" id="WP_141586322.1">
    <property type="nucleotide sequence ID" value="NZ_SPAZ01000362.1"/>
</dbReference>
<dbReference type="SUPFAM" id="SSF53335">
    <property type="entry name" value="S-adenosyl-L-methionine-dependent methyltransferases"/>
    <property type="match status" value="1"/>
</dbReference>
<accession>A0AAE8VSV1</accession>